<evidence type="ECO:0000256" key="4">
    <source>
        <dbReference type="ARBA" id="ARBA00022741"/>
    </source>
</evidence>
<dbReference type="Gene3D" id="3.30.470.20">
    <property type="entry name" value="ATP-grasp fold, B domain"/>
    <property type="match status" value="1"/>
</dbReference>
<organism evidence="11 12">
    <name type="scientific">Methanoregula formicica (strain DSM 22288 / NBRC 105244 / SMSP)</name>
    <dbReference type="NCBI Taxonomy" id="593750"/>
    <lineage>
        <taxon>Archaea</taxon>
        <taxon>Methanobacteriati</taxon>
        <taxon>Methanobacteriota</taxon>
        <taxon>Stenosarchaea group</taxon>
        <taxon>Methanomicrobia</taxon>
        <taxon>Methanomicrobiales</taxon>
        <taxon>Methanoregulaceae</taxon>
        <taxon>Methanoregula</taxon>
    </lineage>
</organism>
<name>L0HE42_METFS</name>
<dbReference type="GO" id="GO:0009236">
    <property type="term" value="P:cobalamin biosynthetic process"/>
    <property type="evidence" value="ECO:0007669"/>
    <property type="project" value="InterPro"/>
</dbReference>
<comment type="pathway">
    <text evidence="1 8">Purine metabolism; IMP biosynthesis via de novo pathway; 5-amino-1-(5-phospho-D-ribosyl)imidazole-4-carboxamide from 5-amino-1-(5-phospho-D-ribosyl)imidazole-4-carboxylate: step 1/2.</text>
</comment>
<dbReference type="CDD" id="cd01415">
    <property type="entry name" value="SAICAR_synt_PurC"/>
    <property type="match status" value="1"/>
</dbReference>
<dbReference type="GO" id="GO:0004639">
    <property type="term" value="F:phosphoribosylaminoimidazolesuccinocarboxamide synthase activity"/>
    <property type="evidence" value="ECO:0007669"/>
    <property type="project" value="UniProtKB-UniRule"/>
</dbReference>
<dbReference type="EC" id="6.3.2.6" evidence="8"/>
<protein>
    <recommendedName>
        <fullName evidence="8">Phosphoribosylaminoimidazole-succinocarboxamide synthase</fullName>
        <ecNumber evidence="8">6.3.2.6</ecNumber>
    </recommendedName>
    <alternativeName>
        <fullName evidence="8">SAICAR synthetase</fullName>
    </alternativeName>
</protein>
<dbReference type="SUPFAM" id="SSF56104">
    <property type="entry name" value="SAICAR synthase-like"/>
    <property type="match status" value="1"/>
</dbReference>
<dbReference type="KEGG" id="mfo:Metfor_0518"/>
<gene>
    <name evidence="8" type="primary">purC</name>
    <name evidence="11" type="ordered locus">Metfor_0518</name>
</gene>
<reference evidence="12" key="1">
    <citation type="submission" date="2011-12" db="EMBL/GenBank/DDBJ databases">
        <title>Complete sequence of Methanoregula formicicum SMSP.</title>
        <authorList>
            <person name="Lucas S."/>
            <person name="Han J."/>
            <person name="Lapidus A."/>
            <person name="Cheng J.-F."/>
            <person name="Goodwin L."/>
            <person name="Pitluck S."/>
            <person name="Peters L."/>
            <person name="Ovchinnikova G."/>
            <person name="Teshima H."/>
            <person name="Detter J.C."/>
            <person name="Han C."/>
            <person name="Tapia R."/>
            <person name="Land M."/>
            <person name="Hauser L."/>
            <person name="Kyrpides N."/>
            <person name="Ivanova N."/>
            <person name="Pagani I."/>
            <person name="Imachi H."/>
            <person name="Tamaki H."/>
            <person name="Sekiguchi Y."/>
            <person name="Kamagata Y."/>
            <person name="Cadillo-Quiroz H."/>
            <person name="Zinder S."/>
            <person name="Liu W.-T."/>
            <person name="Woyke T."/>
        </authorList>
    </citation>
    <scope>NUCLEOTIDE SEQUENCE [LARGE SCALE GENOMIC DNA]</scope>
    <source>
        <strain evidence="12">DSM 22288 / NBRC 105244 / SMSP</strain>
    </source>
</reference>
<dbReference type="Pfam" id="PF01259">
    <property type="entry name" value="SAICAR_synt"/>
    <property type="match status" value="1"/>
</dbReference>
<keyword evidence="6 8" id="KW-0067">ATP-binding</keyword>
<evidence type="ECO:0000313" key="12">
    <source>
        <dbReference type="Proteomes" id="UP000010824"/>
    </source>
</evidence>
<feature type="compositionally biased region" description="Basic residues" evidence="9">
    <location>
        <begin position="248"/>
        <end position="262"/>
    </location>
</feature>
<dbReference type="STRING" id="593750.Metfor_0518"/>
<dbReference type="NCBIfam" id="TIGR00081">
    <property type="entry name" value="purC"/>
    <property type="match status" value="1"/>
</dbReference>
<dbReference type="InterPro" id="IPR050089">
    <property type="entry name" value="SAICAR_synthetase"/>
</dbReference>
<dbReference type="eggNOG" id="arCOG04421">
    <property type="taxonomic scope" value="Archaea"/>
</dbReference>
<dbReference type="AlphaFoldDB" id="L0HE42"/>
<evidence type="ECO:0000256" key="5">
    <source>
        <dbReference type="ARBA" id="ARBA00022755"/>
    </source>
</evidence>
<keyword evidence="5 8" id="KW-0658">Purine biosynthesis</keyword>
<dbReference type="Proteomes" id="UP000010824">
    <property type="component" value="Chromosome"/>
</dbReference>
<evidence type="ECO:0000256" key="6">
    <source>
        <dbReference type="ARBA" id="ARBA00022840"/>
    </source>
</evidence>
<evidence type="ECO:0000256" key="3">
    <source>
        <dbReference type="ARBA" id="ARBA00022598"/>
    </source>
</evidence>
<dbReference type="PROSITE" id="PS01057">
    <property type="entry name" value="SAICAR_SYNTHETASE_1"/>
    <property type="match status" value="1"/>
</dbReference>
<dbReference type="HOGENOM" id="CLU_061495_2_0_2"/>
<dbReference type="UniPathway" id="UPA00074">
    <property type="reaction ID" value="UER00131"/>
</dbReference>
<evidence type="ECO:0000259" key="10">
    <source>
        <dbReference type="Pfam" id="PF01259"/>
    </source>
</evidence>
<keyword evidence="12" id="KW-1185">Reference proteome</keyword>
<feature type="domain" description="SAICAR synthetase/ADE2 N-terminal" evidence="10">
    <location>
        <begin position="7"/>
        <end position="231"/>
    </location>
</feature>
<dbReference type="InParanoid" id="L0HE42"/>
<dbReference type="GO" id="GO:0005524">
    <property type="term" value="F:ATP binding"/>
    <property type="evidence" value="ECO:0007669"/>
    <property type="project" value="UniProtKB-KW"/>
</dbReference>
<reference evidence="11 12" key="2">
    <citation type="journal article" date="2014" name="Genome Announc.">
        <title>Complete Genome Sequence of Methanoregula formicica SMSPT, a Mesophilic Hydrogenotrophic Methanogen Isolated from a Methanogenic Upflow Anaerobic Sludge Blanket Reactor.</title>
        <authorList>
            <person name="Yamamoto K."/>
            <person name="Tamaki H."/>
            <person name="Cadillo-Quiroz H."/>
            <person name="Imachi H."/>
            <person name="Kyrpides N."/>
            <person name="Woyke T."/>
            <person name="Goodwin L."/>
            <person name="Zinder S.H."/>
            <person name="Kamagata Y."/>
            <person name="Liu W.T."/>
        </authorList>
    </citation>
    <scope>NUCLEOTIDE SEQUENCE [LARGE SCALE GENOMIC DNA]</scope>
    <source>
        <strain evidence="12">DSM 22288 / NBRC 105244 / SMSP</strain>
    </source>
</reference>
<evidence type="ECO:0000313" key="11">
    <source>
        <dbReference type="EMBL" id="AGB01588.1"/>
    </source>
</evidence>
<dbReference type="EMBL" id="CP003167">
    <property type="protein sequence ID" value="AGB01588.1"/>
    <property type="molecule type" value="Genomic_DNA"/>
</dbReference>
<dbReference type="FunCoup" id="L0HE42">
    <property type="interactions" value="123"/>
</dbReference>
<dbReference type="FunFam" id="3.30.470.20:FF:000006">
    <property type="entry name" value="Phosphoribosylaminoimidazole-succinocarboxamide synthase"/>
    <property type="match status" value="1"/>
</dbReference>
<evidence type="ECO:0000256" key="2">
    <source>
        <dbReference type="ARBA" id="ARBA00010190"/>
    </source>
</evidence>
<dbReference type="PANTHER" id="PTHR43599">
    <property type="entry name" value="MULTIFUNCTIONAL PROTEIN ADE2"/>
    <property type="match status" value="1"/>
</dbReference>
<evidence type="ECO:0000256" key="7">
    <source>
        <dbReference type="ARBA" id="ARBA00048475"/>
    </source>
</evidence>
<sequence>MKQKGLLYTGKAKSVYRTDTKGQLIVEFRDDITAFDGGKKDKLKNKGSYNAEASAFIFQYLEKNGVKTHFLEMIDPRRMLVRELSMIPLEVIVRNVAAGSIVRNYPFKEGARLNPPVIVIDFKDDSRHDPMLNDDLIIALKLATQKELAAIKKAALKINALLVKLMAAQEITLVDFKIEFGRAGKTIYLGDEISMDSMRLWDKKTKESLDKDVYRFDKGDVMATYNRVVKRITKTAAPKKAAAGKLKTAVKKPVKKSPIKKK</sequence>
<dbReference type="InterPro" id="IPR033934">
    <property type="entry name" value="SAICAR_synt_PurC"/>
</dbReference>
<comment type="catalytic activity">
    <reaction evidence="7 8">
        <text>5-amino-1-(5-phospho-D-ribosyl)imidazole-4-carboxylate + L-aspartate + ATP = (2S)-2-[5-amino-1-(5-phospho-beta-D-ribosyl)imidazole-4-carboxamido]succinate + ADP + phosphate + 2 H(+)</text>
        <dbReference type="Rhea" id="RHEA:22628"/>
        <dbReference type="ChEBI" id="CHEBI:15378"/>
        <dbReference type="ChEBI" id="CHEBI:29991"/>
        <dbReference type="ChEBI" id="CHEBI:30616"/>
        <dbReference type="ChEBI" id="CHEBI:43474"/>
        <dbReference type="ChEBI" id="CHEBI:58443"/>
        <dbReference type="ChEBI" id="CHEBI:77657"/>
        <dbReference type="ChEBI" id="CHEBI:456216"/>
        <dbReference type="EC" id="6.3.2.6"/>
    </reaction>
</comment>
<dbReference type="InterPro" id="IPR001636">
    <property type="entry name" value="SAICAR_synth"/>
</dbReference>
<proteinExistence type="inferred from homology"/>
<dbReference type="RefSeq" id="WP_015284552.1">
    <property type="nucleotide sequence ID" value="NC_019943.1"/>
</dbReference>
<accession>L0HE42</accession>
<dbReference type="OrthoDB" id="10775at2157"/>
<keyword evidence="3 8" id="KW-0436">Ligase</keyword>
<dbReference type="InterPro" id="IPR028923">
    <property type="entry name" value="SAICAR_synt/ADE2_N"/>
</dbReference>
<dbReference type="HAMAP" id="MF_00137">
    <property type="entry name" value="SAICAR_synth"/>
    <property type="match status" value="1"/>
</dbReference>
<evidence type="ECO:0000256" key="8">
    <source>
        <dbReference type="HAMAP-Rule" id="MF_00137"/>
    </source>
</evidence>
<keyword evidence="4 8" id="KW-0547">Nucleotide-binding</keyword>
<feature type="region of interest" description="Disordered" evidence="9">
    <location>
        <begin position="240"/>
        <end position="262"/>
    </location>
</feature>
<dbReference type="GO" id="GO:0006189">
    <property type="term" value="P:'de novo' IMP biosynthetic process"/>
    <property type="evidence" value="ECO:0007669"/>
    <property type="project" value="UniProtKB-UniRule"/>
</dbReference>
<evidence type="ECO:0000256" key="1">
    <source>
        <dbReference type="ARBA" id="ARBA00004672"/>
    </source>
</evidence>
<dbReference type="Gene3D" id="3.30.200.20">
    <property type="entry name" value="Phosphorylase Kinase, domain 1"/>
    <property type="match status" value="1"/>
</dbReference>
<dbReference type="InterPro" id="IPR018236">
    <property type="entry name" value="SAICAR_synthetase_CS"/>
</dbReference>
<dbReference type="GeneID" id="14309191"/>
<dbReference type="PANTHER" id="PTHR43599:SF3">
    <property type="entry name" value="SI:DKEY-6E2.2"/>
    <property type="match status" value="1"/>
</dbReference>
<comment type="similarity">
    <text evidence="2 8">Belongs to the SAICAR synthetase family.</text>
</comment>
<evidence type="ECO:0000256" key="9">
    <source>
        <dbReference type="SAM" id="MobiDB-lite"/>
    </source>
</evidence>
<dbReference type="PROSITE" id="PS01058">
    <property type="entry name" value="SAICAR_SYNTHETASE_2"/>
    <property type="match status" value="1"/>
</dbReference>